<dbReference type="EMBL" id="HE575319">
    <property type="protein sequence ID" value="CCC91069.1"/>
    <property type="molecule type" value="Genomic_DNA"/>
</dbReference>
<keyword evidence="2 4" id="KW-0863">Zinc-finger</keyword>
<evidence type="ECO:0000256" key="4">
    <source>
        <dbReference type="PROSITE-ProRule" id="PRU00024"/>
    </source>
</evidence>
<dbReference type="InterPro" id="IPR018957">
    <property type="entry name" value="Znf_C3HC4_RING-type"/>
</dbReference>
<protein>
    <recommendedName>
        <fullName evidence="9">Zinc finger protein</fullName>
    </recommendedName>
</protein>
<reference evidence="8" key="1">
    <citation type="journal article" date="2012" name="Proc. Natl. Acad. Sci. U.S.A.">
        <title>Antigenic diversity is generated by distinct evolutionary mechanisms in African trypanosome species.</title>
        <authorList>
            <person name="Jackson A.P."/>
            <person name="Berry A."/>
            <person name="Aslett M."/>
            <person name="Allison H.C."/>
            <person name="Burton P."/>
            <person name="Vavrova-Anderson J."/>
            <person name="Brown R."/>
            <person name="Browne H."/>
            <person name="Corton N."/>
            <person name="Hauser H."/>
            <person name="Gamble J."/>
            <person name="Gilderthorp R."/>
            <person name="Marcello L."/>
            <person name="McQuillan J."/>
            <person name="Otto T.D."/>
            <person name="Quail M.A."/>
            <person name="Sanders M.J."/>
            <person name="van Tonder A."/>
            <person name="Ginger M.L."/>
            <person name="Field M.C."/>
            <person name="Barry J.D."/>
            <person name="Hertz-Fowler C."/>
            <person name="Berriman M."/>
        </authorList>
    </citation>
    <scope>NUCLEOTIDE SEQUENCE</scope>
    <source>
        <strain evidence="8">IL3000</strain>
    </source>
</reference>
<dbReference type="InterPro" id="IPR047153">
    <property type="entry name" value="TRIM45/56/19-like"/>
</dbReference>
<dbReference type="CDD" id="cd19756">
    <property type="entry name" value="Bbox2"/>
    <property type="match status" value="1"/>
</dbReference>
<dbReference type="PANTHER" id="PTHR25462:SF296">
    <property type="entry name" value="MEIOTIC P26, ISOFORM F"/>
    <property type="match status" value="1"/>
</dbReference>
<dbReference type="InterPro" id="IPR017907">
    <property type="entry name" value="Znf_RING_CS"/>
</dbReference>
<feature type="domain" description="B box-type" evidence="7">
    <location>
        <begin position="148"/>
        <end position="187"/>
    </location>
</feature>
<dbReference type="Gene3D" id="3.30.40.10">
    <property type="entry name" value="Zinc/RING finger domain, C3HC4 (zinc finger)"/>
    <property type="match status" value="1"/>
</dbReference>
<dbReference type="PANTHER" id="PTHR25462">
    <property type="entry name" value="BONUS, ISOFORM C-RELATED"/>
    <property type="match status" value="1"/>
</dbReference>
<evidence type="ECO:0008006" key="9">
    <source>
        <dbReference type="Google" id="ProtNLM"/>
    </source>
</evidence>
<evidence type="ECO:0000256" key="2">
    <source>
        <dbReference type="ARBA" id="ARBA00022771"/>
    </source>
</evidence>
<evidence type="ECO:0000259" key="6">
    <source>
        <dbReference type="PROSITE" id="PS50089"/>
    </source>
</evidence>
<feature type="compositionally biased region" description="Polar residues" evidence="5">
    <location>
        <begin position="361"/>
        <end position="382"/>
    </location>
</feature>
<feature type="region of interest" description="Disordered" evidence="5">
    <location>
        <begin position="360"/>
        <end position="392"/>
    </location>
</feature>
<evidence type="ECO:0000256" key="5">
    <source>
        <dbReference type="SAM" id="MobiDB-lite"/>
    </source>
</evidence>
<dbReference type="SMART" id="SM00184">
    <property type="entry name" value="RING"/>
    <property type="match status" value="2"/>
</dbReference>
<proteinExistence type="predicted"/>
<keyword evidence="3" id="KW-0862">Zinc</keyword>
<dbReference type="Pfam" id="PF00097">
    <property type="entry name" value="zf-C3HC4"/>
    <property type="match status" value="1"/>
</dbReference>
<feature type="domain" description="B box-type" evidence="7">
    <location>
        <begin position="89"/>
        <end position="135"/>
    </location>
</feature>
<sequence length="565" mass="63312">MGENDRNEKQSSVITCGLCFSVLSNPVTFSCRHSYCASCVHGHLDTGVQKPFVCLLCGSVDHKITINTVPGMVNSALRDFVQSKVEGIEKRLMCQWCEEVVAVVQCQECKRAYCTECNFAVHKSAAKRGHRSSKLSKSHLTRMLHKNCSVHSHEEYRLEFYCKECETLCCAYCLLTGPHKGHENSSMAEAATSIRTKIGRDFNLMTEKKYQLEKQVGQLNTVTTRYMDTYDDIKNSITNRFNQLRDMIKQREADIIQSLASLHETGNAALLRCRRRLLKKANAINESFLHMQLMQRGCTDYEILENKSNIVIDALDNVYKIEGQGFMLCEIGDFVLPQFNLSLDLRAEESLRTMIKEDIGSFSTLPPGSPKSVSGRPQSCRSRSSRTEDGDMVPLRGHTLFSFAEREGVEMSTVNGFLQLVGSSTGKDPNKQVGMRTEEIIENVAREHPQERGRISWRVQLGKDFDQSFIGVIERTGTCIVPPGFYWRPTKLGVVDGGLGKVGQTLNDLPVCCVGDVLTLTYSIDEGTLSINVNGKYYGNLVTSLHPCVSPCFILYPNETVLMCC</sequence>
<dbReference type="InterPro" id="IPR001841">
    <property type="entry name" value="Znf_RING"/>
</dbReference>
<dbReference type="SUPFAM" id="SSF57845">
    <property type="entry name" value="B-box zinc-binding domain"/>
    <property type="match status" value="1"/>
</dbReference>
<evidence type="ECO:0000313" key="8">
    <source>
        <dbReference type="EMBL" id="CCC91069.1"/>
    </source>
</evidence>
<dbReference type="GO" id="GO:0008270">
    <property type="term" value="F:zinc ion binding"/>
    <property type="evidence" value="ECO:0007669"/>
    <property type="project" value="UniProtKB-KW"/>
</dbReference>
<gene>
    <name evidence="8" type="ORF">TCIL3000_6_3190</name>
</gene>
<dbReference type="Pfam" id="PF00643">
    <property type="entry name" value="zf-B_box"/>
    <property type="match status" value="1"/>
</dbReference>
<dbReference type="PROSITE" id="PS51257">
    <property type="entry name" value="PROKAR_LIPOPROTEIN"/>
    <property type="match status" value="1"/>
</dbReference>
<accession>G0UNV8</accession>
<dbReference type="CDD" id="cd19757">
    <property type="entry name" value="Bbox1"/>
    <property type="match status" value="1"/>
</dbReference>
<dbReference type="InterPro" id="IPR013083">
    <property type="entry name" value="Znf_RING/FYVE/PHD"/>
</dbReference>
<dbReference type="PROSITE" id="PS50119">
    <property type="entry name" value="ZF_BBOX"/>
    <property type="match status" value="2"/>
</dbReference>
<dbReference type="PROSITE" id="PS50089">
    <property type="entry name" value="ZF_RING_2"/>
    <property type="match status" value="1"/>
</dbReference>
<name>G0UNV8_TRYCI</name>
<evidence type="ECO:0000259" key="7">
    <source>
        <dbReference type="PROSITE" id="PS50119"/>
    </source>
</evidence>
<evidence type="ECO:0000256" key="3">
    <source>
        <dbReference type="ARBA" id="ARBA00022833"/>
    </source>
</evidence>
<dbReference type="SMART" id="SM00336">
    <property type="entry name" value="BBOX"/>
    <property type="match status" value="2"/>
</dbReference>
<dbReference type="VEuPathDB" id="TriTrypDB:TcIL3000_6_3190"/>
<dbReference type="SUPFAM" id="SSF57850">
    <property type="entry name" value="RING/U-box"/>
    <property type="match status" value="1"/>
</dbReference>
<dbReference type="InterPro" id="IPR000315">
    <property type="entry name" value="Znf_B-box"/>
</dbReference>
<keyword evidence="1" id="KW-0479">Metal-binding</keyword>
<dbReference type="InterPro" id="IPR043136">
    <property type="entry name" value="B30.2/SPRY_sf"/>
</dbReference>
<dbReference type="Gene3D" id="2.60.120.920">
    <property type="match status" value="1"/>
</dbReference>
<dbReference type="Gene3D" id="3.30.160.60">
    <property type="entry name" value="Classic Zinc Finger"/>
    <property type="match status" value="1"/>
</dbReference>
<organism evidence="8">
    <name type="scientific">Trypanosoma congolense (strain IL3000)</name>
    <dbReference type="NCBI Taxonomy" id="1068625"/>
    <lineage>
        <taxon>Eukaryota</taxon>
        <taxon>Discoba</taxon>
        <taxon>Euglenozoa</taxon>
        <taxon>Kinetoplastea</taxon>
        <taxon>Metakinetoplastina</taxon>
        <taxon>Trypanosomatida</taxon>
        <taxon>Trypanosomatidae</taxon>
        <taxon>Trypanosoma</taxon>
        <taxon>Nannomonas</taxon>
    </lineage>
</organism>
<evidence type="ECO:0000256" key="1">
    <source>
        <dbReference type="ARBA" id="ARBA00022723"/>
    </source>
</evidence>
<feature type="domain" description="RING-type" evidence="6">
    <location>
        <begin position="16"/>
        <end position="57"/>
    </location>
</feature>
<dbReference type="AlphaFoldDB" id="G0UNV8"/>
<dbReference type="PROSITE" id="PS00518">
    <property type="entry name" value="ZF_RING_1"/>
    <property type="match status" value="1"/>
</dbReference>